<accession>A0A3N8QQB0</accession>
<name>A0A3N8QQB0_9BURK</name>
<dbReference type="EMBL" id="QTQX01000013">
    <property type="protein sequence ID" value="RQT26017.1"/>
    <property type="molecule type" value="Genomic_DNA"/>
</dbReference>
<comment type="caution">
    <text evidence="1">The sequence shown here is derived from an EMBL/GenBank/DDBJ whole genome shotgun (WGS) entry which is preliminary data.</text>
</comment>
<proteinExistence type="predicted"/>
<evidence type="ECO:0000313" key="2">
    <source>
        <dbReference type="Proteomes" id="UP000269271"/>
    </source>
</evidence>
<evidence type="ECO:0000313" key="1">
    <source>
        <dbReference type="EMBL" id="RQT26017.1"/>
    </source>
</evidence>
<gene>
    <name evidence="1" type="ORF">DF037_20215</name>
</gene>
<sequence length="81" mass="8912">MSASVRIYERPLAAAGLKSYRCKGRFGWIMIGATDVDDAMREARRSCAAAKVADLEEWKGERYVPVSFADVLKSAIARSGQ</sequence>
<organism evidence="1 2">
    <name type="scientific">Burkholderia contaminans</name>
    <dbReference type="NCBI Taxonomy" id="488447"/>
    <lineage>
        <taxon>Bacteria</taxon>
        <taxon>Pseudomonadati</taxon>
        <taxon>Pseudomonadota</taxon>
        <taxon>Betaproteobacteria</taxon>
        <taxon>Burkholderiales</taxon>
        <taxon>Burkholderiaceae</taxon>
        <taxon>Burkholderia</taxon>
        <taxon>Burkholderia cepacia complex</taxon>
    </lineage>
</organism>
<dbReference type="Proteomes" id="UP000269271">
    <property type="component" value="Unassembled WGS sequence"/>
</dbReference>
<protein>
    <submittedName>
        <fullName evidence="1">Uncharacterized protein</fullName>
    </submittedName>
</protein>
<reference evidence="1 2" key="1">
    <citation type="submission" date="2018-08" db="EMBL/GenBank/DDBJ databases">
        <title>Comparative analysis of Burkholderia isolates from Puerto Rico.</title>
        <authorList>
            <person name="Hall C."/>
            <person name="Sahl J."/>
            <person name="Wagner D."/>
        </authorList>
    </citation>
    <scope>NUCLEOTIDE SEQUENCE [LARGE SCALE GENOMIC DNA]</scope>
    <source>
        <strain evidence="1 2">Bp9001</strain>
    </source>
</reference>
<dbReference type="AlphaFoldDB" id="A0A3N8QQB0"/>